<dbReference type="InterPro" id="IPR010176">
    <property type="entry name" value="C4xCH_C2xCH_motif_GEOSU"/>
</dbReference>
<gene>
    <name evidence="2" type="ORF">AMYX_18010</name>
</gene>
<feature type="region of interest" description="Disordered" evidence="1">
    <location>
        <begin position="20"/>
        <end position="41"/>
    </location>
</feature>
<reference evidence="3" key="1">
    <citation type="journal article" date="2020" name="Appl. Environ. Microbiol.">
        <title>Diazotrophic Anaeromyxobacter Isolates from Soils.</title>
        <authorList>
            <person name="Masuda Y."/>
            <person name="Yamanaka H."/>
            <person name="Xu Z.X."/>
            <person name="Shiratori Y."/>
            <person name="Aono T."/>
            <person name="Amachi S."/>
            <person name="Senoo K."/>
            <person name="Itoh H."/>
        </authorList>
    </citation>
    <scope>NUCLEOTIDE SEQUENCE [LARGE SCALE GENOMIC DNA]</scope>
    <source>
        <strain evidence="3">R267</strain>
    </source>
</reference>
<dbReference type="Pfam" id="PF09698">
    <property type="entry name" value="GSu_C4xC__C2xCH"/>
    <property type="match status" value="3"/>
</dbReference>
<feature type="region of interest" description="Disordered" evidence="1">
    <location>
        <begin position="905"/>
        <end position="924"/>
    </location>
</feature>
<dbReference type="NCBIfam" id="TIGR01904">
    <property type="entry name" value="GSu_C4xC__C2xCH"/>
    <property type="match status" value="5"/>
</dbReference>
<protein>
    <recommendedName>
        <fullName evidence="4">Cytochrome C family protein</fullName>
    </recommendedName>
</protein>
<dbReference type="SUPFAM" id="SSF48695">
    <property type="entry name" value="Multiheme cytochromes"/>
    <property type="match status" value="4"/>
</dbReference>
<evidence type="ECO:0000313" key="3">
    <source>
        <dbReference type="Proteomes" id="UP000503640"/>
    </source>
</evidence>
<organism evidence="2 3">
    <name type="scientific">Anaeromyxobacter diazotrophicus</name>
    <dbReference type="NCBI Taxonomy" id="2590199"/>
    <lineage>
        <taxon>Bacteria</taxon>
        <taxon>Pseudomonadati</taxon>
        <taxon>Myxococcota</taxon>
        <taxon>Myxococcia</taxon>
        <taxon>Myxococcales</taxon>
        <taxon>Cystobacterineae</taxon>
        <taxon>Anaeromyxobacteraceae</taxon>
        <taxon>Anaeromyxobacter</taxon>
    </lineage>
</organism>
<sequence length="1116" mass="109670">MRSGSSASAALATCTQCHGDPAHENAAPPRAVNGATDTADPAVGAHQSHLVAGHFRGPVACQECHAVPASVTEPGHLGGGVAVVRFDAPGSSGLARARGVAPSVAFGPADAADARSRPDATCTVYCHGVTLDGGTRTQPSWAGRYQAGSSTLDCSSCHGFPPGGRHPQGFVRTPDAPAAACARCHSRTVTAGGEIDLAGGKHLNGVVDFGGGEACSACHGDGTRVAVAGADPLVRAAPPGTVTGAAAGAHLAHVNGEGTPLRPPLACAECHARSAAEVQGEHPDEKVDVDFGPLAAGLGAAPAWDAASGSCAATYCHGATLSGGKHPVPLWNGGSAEAACGNCHGVPPPAPHPPNSSCGTCHPGYTSSSVNAALHVDGKLDVAGLTCSSCHGSALNPAPPAGTRGETLTTDRAVGAHQAHLSGGGVARPVLCEECHVVPSSPLHADGAAKVTFGGVALTGGAKPAWDGTSCTASYCHGQFTGGNALNAPAWTGGSGQAACGSCHTIPPPSPHPQNSACGGCHTGYTSSSVVAATHVDGKNDVGSMTCSSCHGSAQNPAPPFGTRGETATTALAVGAHQAHLAGGTVGKAVACSECHVVPSSLTHADGTVQLTFGALATQGGAQASFAVATATCSNVYCHGQFTGGNTANAPVWTTVDGSQVACGSCHTLPPPPPHPVNTSCGNCHPGYGPASVNVATHVDGHLDLLPMTCTSCHGDASRVPLAGADANVKAAPPADSHGNLTASARGVGAHAAHVNQATFRSAPLACSDCHSNAVPPPGDTAHVNGTVAFAFGPLAKNATWGGVTPAPTWDGTSCASTYCHGAFKNGANATMTWAQDVTLGCTSCHGAPPGGGHPASTACGSCHGAGYSATTVNPATHLDGKLDVNAMTCTSCHGDPTRVPVAGADPTNAKAGPPVDTSGQTSSTAVGGHLAHFNRAVLTSPLWCSECHTVPTSTTHATGTVAMAWGARATAGSGASYGAGNGTVTPGGAAAPVWNGGAASCSATYCHGNYAGTFTYSNWDWSLDQPGAPIVVSYAGKGSAPAWSDGAMACDSCHANPPRTGSWHGAHQGGSACQVCHPDAIGTDAGVGTGITNPAQHVNGQIEIKGFGSTCIGCH</sequence>
<keyword evidence="3" id="KW-1185">Reference proteome</keyword>
<dbReference type="InterPro" id="IPR036280">
    <property type="entry name" value="Multihaem_cyt_sf"/>
</dbReference>
<accession>A0A7I9VLQ8</accession>
<dbReference type="Proteomes" id="UP000503640">
    <property type="component" value="Unassembled WGS sequence"/>
</dbReference>
<proteinExistence type="predicted"/>
<name>A0A7I9VLQ8_9BACT</name>
<comment type="caution">
    <text evidence="2">The sequence shown here is derived from an EMBL/GenBank/DDBJ whole genome shotgun (WGS) entry which is preliminary data.</text>
</comment>
<evidence type="ECO:0008006" key="4">
    <source>
        <dbReference type="Google" id="ProtNLM"/>
    </source>
</evidence>
<evidence type="ECO:0000313" key="2">
    <source>
        <dbReference type="EMBL" id="GEJ57060.1"/>
    </source>
</evidence>
<dbReference type="AlphaFoldDB" id="A0A7I9VLQ8"/>
<evidence type="ECO:0000256" key="1">
    <source>
        <dbReference type="SAM" id="MobiDB-lite"/>
    </source>
</evidence>
<dbReference type="EMBL" id="BJTG01000004">
    <property type="protein sequence ID" value="GEJ57060.1"/>
    <property type="molecule type" value="Genomic_DNA"/>
</dbReference>